<dbReference type="InterPro" id="IPR044286">
    <property type="entry name" value="SINL_plant"/>
</dbReference>
<evidence type="ECO:0000256" key="3">
    <source>
        <dbReference type="ARBA" id="ARBA00009119"/>
    </source>
</evidence>
<evidence type="ECO:0000313" key="15">
    <source>
        <dbReference type="Proteomes" id="UP000324897"/>
    </source>
</evidence>
<dbReference type="PANTHER" id="PTHR46632:SF31">
    <property type="entry name" value="SIAH-TYPE DOMAIN-CONTAINING PROTEIN"/>
    <property type="match status" value="1"/>
</dbReference>
<evidence type="ECO:0000256" key="9">
    <source>
        <dbReference type="ARBA" id="ARBA00022833"/>
    </source>
</evidence>
<evidence type="ECO:0000256" key="4">
    <source>
        <dbReference type="ARBA" id="ARBA00012483"/>
    </source>
</evidence>
<dbReference type="InterPro" id="IPR013010">
    <property type="entry name" value="Znf_SIAH"/>
</dbReference>
<name>A0A5J9UG10_9POAL</name>
<feature type="domain" description="SIAH-type" evidence="13">
    <location>
        <begin position="135"/>
        <end position="193"/>
    </location>
</feature>
<dbReference type="AlphaFoldDB" id="A0A5J9UG10"/>
<keyword evidence="6" id="KW-0479">Metal-binding</keyword>
<evidence type="ECO:0000256" key="5">
    <source>
        <dbReference type="ARBA" id="ARBA00022679"/>
    </source>
</evidence>
<evidence type="ECO:0000313" key="14">
    <source>
        <dbReference type="EMBL" id="TVU22150.1"/>
    </source>
</evidence>
<reference evidence="14 15" key="1">
    <citation type="journal article" date="2019" name="Sci. Rep.">
        <title>A high-quality genome of Eragrostis curvula grass provides insights into Poaceae evolution and supports new strategies to enhance forage quality.</title>
        <authorList>
            <person name="Carballo J."/>
            <person name="Santos B.A.C.M."/>
            <person name="Zappacosta D."/>
            <person name="Garbus I."/>
            <person name="Selva J.P."/>
            <person name="Gallo C.A."/>
            <person name="Diaz A."/>
            <person name="Albertini E."/>
            <person name="Caccamo M."/>
            <person name="Echenique V."/>
        </authorList>
    </citation>
    <scope>NUCLEOTIDE SEQUENCE [LARGE SCALE GENOMIC DNA]</scope>
    <source>
        <strain evidence="15">cv. Victoria</strain>
        <tissue evidence="14">Leaf</tissue>
    </source>
</reference>
<evidence type="ECO:0000256" key="10">
    <source>
        <dbReference type="ARBA" id="ARBA00024004"/>
    </source>
</evidence>
<dbReference type="Proteomes" id="UP000324897">
    <property type="component" value="Unassembled WGS sequence"/>
</dbReference>
<evidence type="ECO:0000256" key="12">
    <source>
        <dbReference type="SAM" id="MobiDB-lite"/>
    </source>
</evidence>
<evidence type="ECO:0000256" key="8">
    <source>
        <dbReference type="ARBA" id="ARBA00022786"/>
    </source>
</evidence>
<evidence type="ECO:0000259" key="13">
    <source>
        <dbReference type="PROSITE" id="PS51081"/>
    </source>
</evidence>
<evidence type="ECO:0000256" key="6">
    <source>
        <dbReference type="ARBA" id="ARBA00022723"/>
    </source>
</evidence>
<evidence type="ECO:0000256" key="11">
    <source>
        <dbReference type="PROSITE-ProRule" id="PRU00455"/>
    </source>
</evidence>
<dbReference type="PROSITE" id="PS51081">
    <property type="entry name" value="ZF_SIAH"/>
    <property type="match status" value="1"/>
</dbReference>
<dbReference type="OrthoDB" id="4788989at2759"/>
<dbReference type="InterPro" id="IPR013083">
    <property type="entry name" value="Znf_RING/FYVE/PHD"/>
</dbReference>
<evidence type="ECO:0000256" key="7">
    <source>
        <dbReference type="ARBA" id="ARBA00022771"/>
    </source>
</evidence>
<dbReference type="SUPFAM" id="SSF49599">
    <property type="entry name" value="TRAF domain-like"/>
    <property type="match status" value="1"/>
</dbReference>
<dbReference type="GO" id="GO:0016567">
    <property type="term" value="P:protein ubiquitination"/>
    <property type="evidence" value="ECO:0007669"/>
    <property type="project" value="UniProtKB-UniPathway"/>
</dbReference>
<dbReference type="InterPro" id="IPR049548">
    <property type="entry name" value="Sina-like_RING"/>
</dbReference>
<comment type="caution">
    <text evidence="14">The sequence shown here is derived from an EMBL/GenBank/DDBJ whole genome shotgun (WGS) entry which is preliminary data.</text>
</comment>
<keyword evidence="9" id="KW-0862">Zinc</keyword>
<dbReference type="PANTHER" id="PTHR46632">
    <property type="entry name" value="E3 UBIQUITIN-PROTEIN LIGASE SINA-LIKE 4"/>
    <property type="match status" value="1"/>
</dbReference>
<comment type="pathway">
    <text evidence="2">Protein modification; protein ubiquitination.</text>
</comment>
<feature type="region of interest" description="Disordered" evidence="12">
    <location>
        <begin position="1"/>
        <end position="24"/>
    </location>
</feature>
<dbReference type="Pfam" id="PF21361">
    <property type="entry name" value="Sina_ZnF"/>
    <property type="match status" value="1"/>
</dbReference>
<comment type="function">
    <text evidence="10">E3 ubiquitin-protein ligase that mediates ubiquitination and subsequent proteasomal degradation of target proteins. E3 ubiquitin ligases accept ubiquitin from an E2 ubiquitin-conjugating enzyme in the form of a thioester and then directly transfers the ubiquitin to targeted substrates. It probably triggers the ubiquitin-mediated degradation of different substrates.</text>
</comment>
<dbReference type="Gene3D" id="3.30.40.10">
    <property type="entry name" value="Zinc/RING finger domain, C3HC4 (zinc finger)"/>
    <property type="match status" value="1"/>
</dbReference>
<protein>
    <recommendedName>
        <fullName evidence="4">RING-type E3 ubiquitin transferase</fullName>
        <ecNumber evidence="4">2.3.2.27</ecNumber>
    </recommendedName>
</protein>
<dbReference type="Gramene" id="TVU22150">
    <property type="protein sequence ID" value="TVU22150"/>
    <property type="gene ID" value="EJB05_31832"/>
</dbReference>
<sequence length="315" mass="34475">MAGEQNKRPSPTPSEESLSSKKAKALLASPCSPMSGVVVKKEPGEGQVGRGSLARAAAEQQVNSAVEQPQFNPTIEIRLYHCDVTGCFNRLKPPVYKCEAGHLLCDDCRRDGQCRNCNGATTFVPCPDVDRFVNGPRVPCPYEDSGCDRSVVYHEIVEHRDACAYAPCPCLVPGCHVAASPPTLREHLAADHGWTVHKFPAYAKACPLRIPTTESHRLIVRGRRRAPAVPPVPWLARRAPPDAPRQMELRVMMEADVRRCAAPGGPALGDGMWMHVMPEMLLGPSREVQLRIRIEEIRPVSASARSANNTPPGFR</sequence>
<keyword evidence="5" id="KW-0808">Transferase</keyword>
<dbReference type="GO" id="GO:0008270">
    <property type="term" value="F:zinc ion binding"/>
    <property type="evidence" value="ECO:0007669"/>
    <property type="project" value="UniProtKB-KW"/>
</dbReference>
<evidence type="ECO:0000256" key="2">
    <source>
        <dbReference type="ARBA" id="ARBA00004906"/>
    </source>
</evidence>
<dbReference type="Pfam" id="PF21362">
    <property type="entry name" value="Sina_RING"/>
    <property type="match status" value="1"/>
</dbReference>
<comment type="similarity">
    <text evidence="3">Belongs to the SINA (Seven in absentia) family.</text>
</comment>
<keyword evidence="7 11" id="KW-0863">Zinc-finger</keyword>
<dbReference type="GO" id="GO:0061630">
    <property type="term" value="F:ubiquitin protein ligase activity"/>
    <property type="evidence" value="ECO:0007669"/>
    <property type="project" value="UniProtKB-EC"/>
</dbReference>
<organism evidence="14 15">
    <name type="scientific">Eragrostis curvula</name>
    <name type="common">weeping love grass</name>
    <dbReference type="NCBI Taxonomy" id="38414"/>
    <lineage>
        <taxon>Eukaryota</taxon>
        <taxon>Viridiplantae</taxon>
        <taxon>Streptophyta</taxon>
        <taxon>Embryophyta</taxon>
        <taxon>Tracheophyta</taxon>
        <taxon>Spermatophyta</taxon>
        <taxon>Magnoliopsida</taxon>
        <taxon>Liliopsida</taxon>
        <taxon>Poales</taxon>
        <taxon>Poaceae</taxon>
        <taxon>PACMAD clade</taxon>
        <taxon>Chloridoideae</taxon>
        <taxon>Eragrostideae</taxon>
        <taxon>Eragrostidinae</taxon>
        <taxon>Eragrostis</taxon>
    </lineage>
</organism>
<dbReference type="UniPathway" id="UPA00143"/>
<gene>
    <name evidence="14" type="ORF">EJB05_31832</name>
</gene>
<evidence type="ECO:0000256" key="1">
    <source>
        <dbReference type="ARBA" id="ARBA00000900"/>
    </source>
</evidence>
<dbReference type="EMBL" id="RWGY01000026">
    <property type="protein sequence ID" value="TVU22150.1"/>
    <property type="molecule type" value="Genomic_DNA"/>
</dbReference>
<proteinExistence type="inferred from homology"/>
<keyword evidence="15" id="KW-1185">Reference proteome</keyword>
<accession>A0A5J9UG10</accession>
<comment type="catalytic activity">
    <reaction evidence="1">
        <text>S-ubiquitinyl-[E2 ubiquitin-conjugating enzyme]-L-cysteine + [acceptor protein]-L-lysine = [E2 ubiquitin-conjugating enzyme]-L-cysteine + N(6)-ubiquitinyl-[acceptor protein]-L-lysine.</text>
        <dbReference type="EC" id="2.3.2.27"/>
    </reaction>
</comment>
<dbReference type="EC" id="2.3.2.27" evidence="4"/>
<keyword evidence="8" id="KW-0833">Ubl conjugation pathway</keyword>